<comment type="caution">
    <text evidence="1">The sequence shown here is derived from an EMBL/GenBank/DDBJ whole genome shotgun (WGS) entry which is preliminary data.</text>
</comment>
<protein>
    <submittedName>
        <fullName evidence="1">Uncharacterized protein</fullName>
    </submittedName>
</protein>
<name>F9EJV4_9FUSO</name>
<accession>F9EJV4</accession>
<evidence type="ECO:0000313" key="2">
    <source>
        <dbReference type="Proteomes" id="UP000005392"/>
    </source>
</evidence>
<reference evidence="1 2" key="1">
    <citation type="submission" date="2011-05" db="EMBL/GenBank/DDBJ databases">
        <authorList>
            <person name="Muzny D."/>
            <person name="Qin X."/>
            <person name="Deng J."/>
            <person name="Jiang H."/>
            <person name="Liu Y."/>
            <person name="Qu J."/>
            <person name="Song X.-Z."/>
            <person name="Zhang L."/>
            <person name="Thornton R."/>
            <person name="Coyle M."/>
            <person name="Francisco L."/>
            <person name="Jackson L."/>
            <person name="Javaid M."/>
            <person name="Korchina V."/>
            <person name="Kovar C."/>
            <person name="Mata R."/>
            <person name="Mathew T."/>
            <person name="Ngo R."/>
            <person name="Nguyen L."/>
            <person name="Nguyen N."/>
            <person name="Okwuonu G."/>
            <person name="Ongeri F."/>
            <person name="Pham C."/>
            <person name="Simmons D."/>
            <person name="Wilczek-Boney K."/>
            <person name="Hale W."/>
            <person name="Jakkamsetti A."/>
            <person name="Pham P."/>
            <person name="Ruth R."/>
            <person name="San Lucas F."/>
            <person name="Warren J."/>
            <person name="Zhang J."/>
            <person name="Zhao Z."/>
            <person name="Zhou C."/>
            <person name="Zhu D."/>
            <person name="Lee S."/>
            <person name="Bess C."/>
            <person name="Blankenburg K."/>
            <person name="Forbes L."/>
            <person name="Fu Q."/>
            <person name="Gubbala S."/>
            <person name="Hirani K."/>
            <person name="Jayaseelan J.C."/>
            <person name="Lara F."/>
            <person name="Munidasa M."/>
            <person name="Palculict T."/>
            <person name="Patil S."/>
            <person name="Pu L.-L."/>
            <person name="Saada N."/>
            <person name="Tang L."/>
            <person name="Weissenberger G."/>
            <person name="Zhu Y."/>
            <person name="Hemphill L."/>
            <person name="Shang Y."/>
            <person name="Youmans B."/>
            <person name="Ayvaz T."/>
            <person name="Ross M."/>
            <person name="Santibanez J."/>
            <person name="Aqrawi P."/>
            <person name="Gross S."/>
            <person name="Joshi V."/>
            <person name="Fowler G."/>
            <person name="Nazareth L."/>
            <person name="Reid J."/>
            <person name="Worley K."/>
            <person name="Petrosino J."/>
            <person name="Highlander S."/>
            <person name="Gibbs R."/>
        </authorList>
    </citation>
    <scope>NUCLEOTIDE SEQUENCE [LARGE SCALE GENOMIC DNA]</scope>
    <source>
        <strain evidence="1 2">ATCC 51191</strain>
    </source>
</reference>
<organism evidence="1 2">
    <name type="scientific">Fusobacterium animalis ATCC 51191</name>
    <dbReference type="NCBI Taxonomy" id="997347"/>
    <lineage>
        <taxon>Bacteria</taxon>
        <taxon>Fusobacteriati</taxon>
        <taxon>Fusobacteriota</taxon>
        <taxon>Fusobacteriia</taxon>
        <taxon>Fusobacteriales</taxon>
        <taxon>Fusobacteriaceae</taxon>
        <taxon>Fusobacterium</taxon>
    </lineage>
</organism>
<keyword evidence="2" id="KW-1185">Reference proteome</keyword>
<proteinExistence type="predicted"/>
<dbReference type="AlphaFoldDB" id="F9EJV4"/>
<evidence type="ECO:0000313" key="1">
    <source>
        <dbReference type="EMBL" id="EGQ80766.1"/>
    </source>
</evidence>
<dbReference type="Proteomes" id="UP000005392">
    <property type="component" value="Unassembled WGS sequence"/>
</dbReference>
<dbReference type="PATRIC" id="fig|997347.4.peg.196"/>
<sequence>MKNLVTENKDINKSVSLRLNKSLLEEINKITEVFSISLTDFIRNAVEKEVKEIKKDFFYKLSQVDYCSNEESKEIIEELNKMTEDDLKVTKIKSITLKNKGKIMFKDNVDEIELIIRYSRLVEKFFENIKK</sequence>
<gene>
    <name evidence="1" type="ORF">HMPREF9094_0208</name>
</gene>
<dbReference type="STRING" id="76859.RN98_03090"/>
<dbReference type="HOGENOM" id="CLU_158527_0_0_0"/>
<dbReference type="EMBL" id="AFQD01000033">
    <property type="protein sequence ID" value="EGQ80766.1"/>
    <property type="molecule type" value="Genomic_DNA"/>
</dbReference>